<dbReference type="PATRIC" id="fig|80852.17.peg.4226"/>
<organism evidence="5 6">
    <name type="scientific">Aliivibrio wodanis</name>
    <dbReference type="NCBI Taxonomy" id="80852"/>
    <lineage>
        <taxon>Bacteria</taxon>
        <taxon>Pseudomonadati</taxon>
        <taxon>Pseudomonadota</taxon>
        <taxon>Gammaproteobacteria</taxon>
        <taxon>Vibrionales</taxon>
        <taxon>Vibrionaceae</taxon>
        <taxon>Aliivibrio</taxon>
    </lineage>
</organism>
<evidence type="ECO:0000256" key="1">
    <source>
        <dbReference type="ARBA" id="ARBA00009477"/>
    </source>
</evidence>
<keyword evidence="2" id="KW-0812">Transmembrane</keyword>
<dbReference type="PRINTS" id="PR01490">
    <property type="entry name" value="RTXTOXIND"/>
</dbReference>
<dbReference type="GeneID" id="28543632"/>
<dbReference type="InterPro" id="IPR058982">
    <property type="entry name" value="Beta-barrel_AprE"/>
</dbReference>
<proteinExistence type="inferred from homology"/>
<accession>A0A090I862</accession>
<dbReference type="InterPro" id="IPR058625">
    <property type="entry name" value="MdtA-like_BSH"/>
</dbReference>
<gene>
    <name evidence="5" type="ORF">AWOD_p920_62</name>
</gene>
<feature type="domain" description="Multidrug resistance protein MdtA-like barrel-sandwich hybrid" evidence="3">
    <location>
        <begin position="73"/>
        <end position="296"/>
    </location>
</feature>
<dbReference type="GO" id="GO:0055085">
    <property type="term" value="P:transmembrane transport"/>
    <property type="evidence" value="ECO:0007669"/>
    <property type="project" value="InterPro"/>
</dbReference>
<dbReference type="OrthoDB" id="9775513at2"/>
<evidence type="ECO:0000256" key="2">
    <source>
        <dbReference type="SAM" id="Phobius"/>
    </source>
</evidence>
<dbReference type="PANTHER" id="PTHR30386">
    <property type="entry name" value="MEMBRANE FUSION SUBUNIT OF EMRAB-TOLC MULTIDRUG EFFLUX PUMP"/>
    <property type="match status" value="1"/>
</dbReference>
<name>A0A090I862_9GAMM</name>
<feature type="domain" description="AprE-like beta-barrel" evidence="4">
    <location>
        <begin position="305"/>
        <end position="401"/>
    </location>
</feature>
<evidence type="ECO:0000313" key="5">
    <source>
        <dbReference type="EMBL" id="CED57985.1"/>
    </source>
</evidence>
<dbReference type="Pfam" id="PF26002">
    <property type="entry name" value="Beta-barrel_AprE"/>
    <property type="match status" value="1"/>
</dbReference>
<dbReference type="AlphaFoldDB" id="A0A090I862"/>
<keyword evidence="2" id="KW-1133">Transmembrane helix</keyword>
<evidence type="ECO:0000313" key="6">
    <source>
        <dbReference type="Proteomes" id="UP000032427"/>
    </source>
</evidence>
<dbReference type="Pfam" id="PF25917">
    <property type="entry name" value="BSH_RND"/>
    <property type="match status" value="1"/>
</dbReference>
<dbReference type="Proteomes" id="UP000032427">
    <property type="component" value="Plasmid pAWOD920"/>
</dbReference>
<evidence type="ECO:0000259" key="3">
    <source>
        <dbReference type="Pfam" id="PF25917"/>
    </source>
</evidence>
<geneLocation type="plasmid" evidence="5 6">
    <name>pAWOD920</name>
</geneLocation>
<keyword evidence="6" id="KW-1185">Reference proteome</keyword>
<sequence>MLAQRKNLYRPGYFEAQKSGNEGSILLNISFNQNINLGLSIFVLVAIIAFITFAEYTKRETLVGIVSPLGGMVKVQANNSGYVENLFVKEGEHVEIMAPLYRIKTERFDGTGIGVKKRILTSIKNQYQLLLERRQQESEKSEFDQQSLTEDISRLDSEINILNYVLTLSYHELELTQKLVNKQKTLLNNKFMSEIDFQKQQLDLLAKESQTQTHKLNLKKLLREKQNLITKKRNIDINLNLTLKDIDRQLETINQNKVEFLYESDNQIMSPIKGVIASILTEKGHSVINGQPLLVIIPESKRAFVELYAPSKSIGFMRIGQKVKLRFDAFPHEKFGVQTGIITSVSKSSVAPDMIPNRDLIKSVAIEGLYQVKVELSKPTITVYGQEEHFVSGMTVVADVELDSRKIYEWILEPLYTIKGKI</sequence>
<dbReference type="Gene3D" id="2.40.30.170">
    <property type="match status" value="1"/>
</dbReference>
<dbReference type="PANTHER" id="PTHR30386:SF28">
    <property type="entry name" value="EXPORTED PROTEIN"/>
    <property type="match status" value="1"/>
</dbReference>
<dbReference type="InterPro" id="IPR050739">
    <property type="entry name" value="MFP"/>
</dbReference>
<keyword evidence="5" id="KW-0614">Plasmid</keyword>
<evidence type="ECO:0000259" key="4">
    <source>
        <dbReference type="Pfam" id="PF26002"/>
    </source>
</evidence>
<dbReference type="KEGG" id="awd:AWOD_p920_62"/>
<dbReference type="HOGENOM" id="CLU_023976_4_2_6"/>
<feature type="transmembrane region" description="Helical" evidence="2">
    <location>
        <begin position="35"/>
        <end position="54"/>
    </location>
</feature>
<comment type="similarity">
    <text evidence="1">Belongs to the membrane fusion protein (MFP) (TC 8.A.1) family.</text>
</comment>
<dbReference type="EMBL" id="LN554848">
    <property type="protein sequence ID" value="CED57985.1"/>
    <property type="molecule type" value="Genomic_DNA"/>
</dbReference>
<reference evidence="6" key="1">
    <citation type="submission" date="2014-09" db="EMBL/GenBank/DDBJ databases">
        <authorList>
            <person name="Hjerde E."/>
        </authorList>
    </citation>
    <scope>NUCLEOTIDE SEQUENCE [LARGE SCALE GENOMIC DNA]</scope>
    <source>
        <strain evidence="6">06/09/139</strain>
        <plasmid evidence="6">pAWOD920</plasmid>
    </source>
</reference>
<keyword evidence="2" id="KW-0472">Membrane</keyword>
<protein>
    <submittedName>
        <fullName evidence="5">Putative bacteriocin secretion protein, HlyD family</fullName>
    </submittedName>
</protein>